<dbReference type="PANTHER" id="PTHR24171">
    <property type="entry name" value="ANKYRIN REPEAT DOMAIN-CONTAINING PROTEIN 39-RELATED"/>
    <property type="match status" value="1"/>
</dbReference>
<keyword evidence="3" id="KW-0548">Nucleotidyltransferase</keyword>
<dbReference type="PROSITE" id="PS50105">
    <property type="entry name" value="SAM_DOMAIN"/>
    <property type="match status" value="1"/>
</dbReference>
<dbReference type="SMART" id="SM00248">
    <property type="entry name" value="ANK"/>
    <property type="match status" value="9"/>
</dbReference>
<feature type="compositionally biased region" description="Low complexity" evidence="8">
    <location>
        <begin position="740"/>
        <end position="764"/>
    </location>
</feature>
<evidence type="ECO:0000313" key="11">
    <source>
        <dbReference type="Proteomes" id="UP000694553"/>
    </source>
</evidence>
<feature type="compositionally biased region" description="Polar residues" evidence="8">
    <location>
        <begin position="774"/>
        <end position="786"/>
    </location>
</feature>
<dbReference type="PRINTS" id="PR01415">
    <property type="entry name" value="ANKYRIN"/>
</dbReference>
<dbReference type="Proteomes" id="UP000694553">
    <property type="component" value="Unassembled WGS sequence"/>
</dbReference>
<reference evidence="10" key="2">
    <citation type="submission" date="2025-08" db="UniProtKB">
        <authorList>
            <consortium name="Ensembl"/>
        </authorList>
    </citation>
    <scope>IDENTIFICATION</scope>
</reference>
<dbReference type="SMART" id="SM00454">
    <property type="entry name" value="SAM"/>
    <property type="match status" value="1"/>
</dbReference>
<feature type="compositionally biased region" description="Polar residues" evidence="8">
    <location>
        <begin position="710"/>
        <end position="724"/>
    </location>
</feature>
<dbReference type="GO" id="GO:0016779">
    <property type="term" value="F:nucleotidyltransferase activity"/>
    <property type="evidence" value="ECO:0007669"/>
    <property type="project" value="UniProtKB-KW"/>
</dbReference>
<dbReference type="Gene3D" id="1.10.150.50">
    <property type="entry name" value="Transcription Factor, Ets-1"/>
    <property type="match status" value="1"/>
</dbReference>
<dbReference type="InterPro" id="IPR002110">
    <property type="entry name" value="Ankyrin_rpt"/>
</dbReference>
<dbReference type="AlphaFoldDB" id="A0A8C3DGL7"/>
<feature type="region of interest" description="Disordered" evidence="8">
    <location>
        <begin position="588"/>
        <end position="618"/>
    </location>
</feature>
<comment type="catalytic activity">
    <reaction evidence="7">
        <text>NAD(+) + (ADP-D-ribosyl)n-acceptor = nicotinamide + (ADP-D-ribosyl)n+1-acceptor + H(+).</text>
        <dbReference type="EC" id="2.4.2.30"/>
    </reaction>
</comment>
<keyword evidence="4" id="KW-0677">Repeat</keyword>
<evidence type="ECO:0000256" key="6">
    <source>
        <dbReference type="ARBA" id="ARBA00024347"/>
    </source>
</evidence>
<reference evidence="10" key="3">
    <citation type="submission" date="2025-09" db="UniProtKB">
        <authorList>
            <consortium name="Ensembl"/>
        </authorList>
    </citation>
    <scope>IDENTIFICATION</scope>
</reference>
<dbReference type="PANTHER" id="PTHR24171:SF9">
    <property type="entry name" value="ANKYRIN REPEAT DOMAIN-CONTAINING PROTEIN 39"/>
    <property type="match status" value="1"/>
</dbReference>
<dbReference type="GO" id="GO:0003950">
    <property type="term" value="F:NAD+ poly-ADP-ribosyltransferase activity"/>
    <property type="evidence" value="ECO:0007669"/>
    <property type="project" value="UniProtKB-EC"/>
</dbReference>
<evidence type="ECO:0000313" key="10">
    <source>
        <dbReference type="Ensembl" id="ENSCMUP00000004660.2"/>
    </source>
</evidence>
<dbReference type="Pfam" id="PF00536">
    <property type="entry name" value="SAM_1"/>
    <property type="match status" value="1"/>
</dbReference>
<dbReference type="InterPro" id="IPR013761">
    <property type="entry name" value="SAM/pointed_sf"/>
</dbReference>
<evidence type="ECO:0000256" key="4">
    <source>
        <dbReference type="ARBA" id="ARBA00022737"/>
    </source>
</evidence>
<sequence>MRRQLRGSQNGAENGCSPAGRSPLRKGAGAVGHRWGCQQGKRGAERPGRGWDNPRRLPLRAVRERPGRCGRPGPASSRQLSPLLPAAFPAAAEPAAAVAGGRAARGPAALPMGECGVPPQVQLFLRACEQGDCETARRLLGLSGGGGSADPGAPSSSSCGPEEAAAEPRGEASSPPASPVPVDCTDEAGNTGLQFAAAGGHEQLVRFLLRKGASVQSRNHYGWSPLMQAARFGHLSVAHILLENGADLNAQNKLGASVLTMASRGGHVSMVKLLLESGAFVDNYDHFSTNVLHSSRDDLPDTTPLMAAAQHGHEAVVHLLLDWGADCNYTVKTMGWSPLMLAAVSGKVSLAQQLVEKGANPDHLNVLHKTPFDISVGFKHKDMKDYLESLTTIRPQADTEKSQPDVFHALKLGDFQLVKEIVDEDPSQVNITNADGASPLMIVAVTGQLPLVQLLVEKKADIDKQDNVHGWTALMQATYHGNKNVVKYLLNQGADVNCRARNGYTAFDLIMLLNDPDTELVRLLASACMDKDKNKLNNRSSLPCSRSRQSLNIPMLPDDKGGLKSWWSRMSNRFRKLKLTQTLRHGFPSNQFAPFPDEPEPSLNSTIKGASQSDTDTSGNLDAATAWNTNNKAGGANTAKGGKDDELLTTMLRSSAPFTRLPSDKLKAVIPPFLPPSSFELWNSDRTRLSKDGKSEQMRTAWPQRAIKNDFNSSGNSDITSVSKGTRPVKLPTFARRPASPSNSNNFNHSPHSSGGSNNISGINRHGGELHNRSGGSADNVLSQIAAQRRKAAGLPEQKPSQQHSPVQSTPSSTLSDLQCAQIVGNGHGVKQKLEMNKRPPSGTSSTSKSTSPTLTPSPSPSPSPKVQNTESSVSSSHRHAKSNGSSSGTITEDGNHLVDHQQLGSMLRASDVENNERRNHVRVKEGSENLEKDELTGILKKLSLEKYQPIFEEQEVDMEAFLTLTDGDLKELGIKTDGSRQQILAAISELNAGKGRERQILQETIHNFHSSFESSVSNTRPPGHSQSCMGTSECLLVTSQS</sequence>
<feature type="compositionally biased region" description="Polar residues" evidence="8">
    <location>
        <begin position="1"/>
        <end position="12"/>
    </location>
</feature>
<evidence type="ECO:0000256" key="2">
    <source>
        <dbReference type="ARBA" id="ARBA00022676"/>
    </source>
</evidence>
<evidence type="ECO:0000256" key="3">
    <source>
        <dbReference type="ARBA" id="ARBA00022695"/>
    </source>
</evidence>
<accession>A0A8U7M0F5</accession>
<protein>
    <recommendedName>
        <fullName evidence="1">NAD(+) ADP-ribosyltransferase</fullName>
        <ecNumber evidence="1">2.4.2.30</ecNumber>
    </recommendedName>
</protein>
<keyword evidence="3" id="KW-0808">Transferase</keyword>
<feature type="region of interest" description="Disordered" evidence="8">
    <location>
        <begin position="690"/>
        <end position="816"/>
    </location>
</feature>
<gene>
    <name evidence="10" type="primary">ANKS6</name>
</gene>
<feature type="compositionally biased region" description="Polar residues" evidence="8">
    <location>
        <begin position="799"/>
        <end position="816"/>
    </location>
</feature>
<dbReference type="Pfam" id="PF00023">
    <property type="entry name" value="Ank"/>
    <property type="match status" value="1"/>
</dbReference>
<feature type="compositionally biased region" description="Polar residues" evidence="8">
    <location>
        <begin position="602"/>
        <end position="618"/>
    </location>
</feature>
<dbReference type="Pfam" id="PF12796">
    <property type="entry name" value="Ank_2"/>
    <property type="match status" value="3"/>
</dbReference>
<name>A0A8C3DGL7_CORMO</name>
<evidence type="ECO:0000259" key="9">
    <source>
        <dbReference type="PROSITE" id="PS50105"/>
    </source>
</evidence>
<proteinExistence type="inferred from homology"/>
<dbReference type="InterPro" id="IPR001660">
    <property type="entry name" value="SAM"/>
</dbReference>
<organism evidence="10 11">
    <name type="scientific">Corvus moneduloides</name>
    <name type="common">New Caledonian crow</name>
    <dbReference type="NCBI Taxonomy" id="1196302"/>
    <lineage>
        <taxon>Eukaryota</taxon>
        <taxon>Metazoa</taxon>
        <taxon>Chordata</taxon>
        <taxon>Craniata</taxon>
        <taxon>Vertebrata</taxon>
        <taxon>Euteleostomi</taxon>
        <taxon>Archelosauria</taxon>
        <taxon>Archosauria</taxon>
        <taxon>Dinosauria</taxon>
        <taxon>Saurischia</taxon>
        <taxon>Theropoda</taxon>
        <taxon>Coelurosauria</taxon>
        <taxon>Aves</taxon>
        <taxon>Neognathae</taxon>
        <taxon>Neoaves</taxon>
        <taxon>Telluraves</taxon>
        <taxon>Australaves</taxon>
        <taxon>Passeriformes</taxon>
        <taxon>Corvoidea</taxon>
        <taxon>Corvidae</taxon>
        <taxon>Corvus</taxon>
    </lineage>
</organism>
<dbReference type="Gene3D" id="1.25.40.20">
    <property type="entry name" value="Ankyrin repeat-containing domain"/>
    <property type="match status" value="3"/>
</dbReference>
<dbReference type="InterPro" id="IPR036770">
    <property type="entry name" value="Ankyrin_rpt-contain_sf"/>
</dbReference>
<dbReference type="FunFam" id="1.10.150.50:FF:000025">
    <property type="entry name" value="Ankyrin repeat and sterile alpha motif domain-containing 6"/>
    <property type="match status" value="1"/>
</dbReference>
<feature type="compositionally biased region" description="Polar residues" evidence="8">
    <location>
        <begin position="883"/>
        <end position="893"/>
    </location>
</feature>
<dbReference type="SUPFAM" id="SSF48403">
    <property type="entry name" value="Ankyrin repeat"/>
    <property type="match status" value="2"/>
</dbReference>
<evidence type="ECO:0000256" key="1">
    <source>
        <dbReference type="ARBA" id="ARBA00012020"/>
    </source>
</evidence>
<evidence type="ECO:0000256" key="8">
    <source>
        <dbReference type="SAM" id="MobiDB-lite"/>
    </source>
</evidence>
<comment type="similarity">
    <text evidence="6">Belongs to the ARTD/PARP family.</text>
</comment>
<feature type="region of interest" description="Disordered" evidence="8">
    <location>
        <begin position="1"/>
        <end position="80"/>
    </location>
</feature>
<keyword evidence="5" id="KW-0040">ANK repeat</keyword>
<keyword evidence="11" id="KW-1185">Reference proteome</keyword>
<dbReference type="PROSITE" id="PS50297">
    <property type="entry name" value="ANK_REP_REGION"/>
    <property type="match status" value="7"/>
</dbReference>
<dbReference type="EC" id="2.4.2.30" evidence="1"/>
<evidence type="ECO:0000256" key="7">
    <source>
        <dbReference type="ARBA" id="ARBA00033987"/>
    </source>
</evidence>
<evidence type="ECO:0000256" key="5">
    <source>
        <dbReference type="ARBA" id="ARBA00023043"/>
    </source>
</evidence>
<accession>A0A8C3DGL7</accession>
<reference evidence="11" key="1">
    <citation type="submission" date="2019-10" db="EMBL/GenBank/DDBJ databases">
        <title>Corvus moneduloides (New Caledonian crow) genome, bCorMon1, primary haplotype.</title>
        <authorList>
            <person name="Rutz C."/>
            <person name="Fungtammasan C."/>
            <person name="Mountcastle J."/>
            <person name="Formenti G."/>
            <person name="Chow W."/>
            <person name="Howe K."/>
            <person name="Steele M.P."/>
            <person name="Fernandes J."/>
            <person name="Gilbert M.T.P."/>
            <person name="Fedrigo O."/>
            <person name="Jarvis E.D."/>
            <person name="Gemmell N."/>
        </authorList>
    </citation>
    <scope>NUCLEOTIDE SEQUENCE [LARGE SCALE GENOMIC DNA]</scope>
</reference>
<feature type="region of interest" description="Disordered" evidence="8">
    <location>
        <begin position="144"/>
        <end position="186"/>
    </location>
</feature>
<feature type="compositionally biased region" description="Low complexity" evidence="8">
    <location>
        <begin position="150"/>
        <end position="163"/>
    </location>
</feature>
<dbReference type="SUPFAM" id="SSF47769">
    <property type="entry name" value="SAM/Pointed domain"/>
    <property type="match status" value="1"/>
</dbReference>
<feature type="domain" description="SAM" evidence="9">
    <location>
        <begin position="931"/>
        <end position="994"/>
    </location>
</feature>
<feature type="compositionally biased region" description="Basic and acidic residues" evidence="8">
    <location>
        <begin position="42"/>
        <end position="67"/>
    </location>
</feature>
<feature type="compositionally biased region" description="Low complexity" evidence="8">
    <location>
        <begin position="840"/>
        <end position="855"/>
    </location>
</feature>
<dbReference type="Ensembl" id="ENSCMUT00000005044.2">
    <property type="protein sequence ID" value="ENSCMUP00000004660.2"/>
    <property type="gene ID" value="ENSCMUG00000003135.2"/>
</dbReference>
<dbReference type="PROSITE" id="PS50088">
    <property type="entry name" value="ANK_REPEAT"/>
    <property type="match status" value="7"/>
</dbReference>
<keyword evidence="2" id="KW-0328">Glycosyltransferase</keyword>
<feature type="region of interest" description="Disordered" evidence="8">
    <location>
        <begin position="829"/>
        <end position="895"/>
    </location>
</feature>